<keyword evidence="1" id="KW-0805">Transcription regulation</keyword>
<dbReference type="PRINTS" id="PR00032">
    <property type="entry name" value="HTHARAC"/>
</dbReference>
<dbReference type="InterPro" id="IPR020449">
    <property type="entry name" value="Tscrpt_reg_AraC-type_HTH"/>
</dbReference>
<reference evidence="5 6" key="1">
    <citation type="journal article" date="2018" name="Elife">
        <title>Discovery and characterization of a prevalent human gut bacterial enzyme sufficient for the inactivation of a family of plant toxins.</title>
        <authorList>
            <person name="Koppel N."/>
            <person name="Bisanz J.E."/>
            <person name="Pandelia M.E."/>
            <person name="Turnbaugh P.J."/>
            <person name="Balskus E.P."/>
        </authorList>
    </citation>
    <scope>NUCLEOTIDE SEQUENCE [LARGE SCALE GENOMIC DNA]</scope>
    <source>
        <strain evidence="5 6">3C</strain>
    </source>
</reference>
<dbReference type="GO" id="GO:0003700">
    <property type="term" value="F:DNA-binding transcription factor activity"/>
    <property type="evidence" value="ECO:0007669"/>
    <property type="project" value="InterPro"/>
</dbReference>
<dbReference type="PROSITE" id="PS00041">
    <property type="entry name" value="HTH_ARAC_FAMILY_1"/>
    <property type="match status" value="1"/>
</dbReference>
<dbReference type="Gene3D" id="1.10.10.60">
    <property type="entry name" value="Homeodomain-like"/>
    <property type="match status" value="2"/>
</dbReference>
<dbReference type="InterPro" id="IPR018062">
    <property type="entry name" value="HTH_AraC-typ_CS"/>
</dbReference>
<dbReference type="Pfam" id="PF12833">
    <property type="entry name" value="HTH_18"/>
    <property type="match status" value="1"/>
</dbReference>
<dbReference type="OrthoDB" id="45544at2"/>
<dbReference type="PANTHER" id="PTHR43280:SF2">
    <property type="entry name" value="HTH-TYPE TRANSCRIPTIONAL REGULATOR EXSA"/>
    <property type="match status" value="1"/>
</dbReference>
<keyword evidence="6" id="KW-1185">Reference proteome</keyword>
<dbReference type="InterPro" id="IPR009057">
    <property type="entry name" value="Homeodomain-like_sf"/>
</dbReference>
<keyword evidence="2" id="KW-0238">DNA-binding</keyword>
<name>A0A369M1W8_9ACTN</name>
<evidence type="ECO:0000256" key="2">
    <source>
        <dbReference type="ARBA" id="ARBA00023125"/>
    </source>
</evidence>
<keyword evidence="3" id="KW-0804">Transcription</keyword>
<dbReference type="Proteomes" id="UP000254000">
    <property type="component" value="Unassembled WGS sequence"/>
</dbReference>
<evidence type="ECO:0000313" key="6">
    <source>
        <dbReference type="Proteomes" id="UP000254000"/>
    </source>
</evidence>
<dbReference type="EMBL" id="PPTS01000003">
    <property type="protein sequence ID" value="RDB65630.1"/>
    <property type="molecule type" value="Genomic_DNA"/>
</dbReference>
<organism evidence="5 6">
    <name type="scientific">Gordonibacter pamelaeae</name>
    <dbReference type="NCBI Taxonomy" id="471189"/>
    <lineage>
        <taxon>Bacteria</taxon>
        <taxon>Bacillati</taxon>
        <taxon>Actinomycetota</taxon>
        <taxon>Coriobacteriia</taxon>
        <taxon>Eggerthellales</taxon>
        <taxon>Eggerthellaceae</taxon>
        <taxon>Gordonibacter</taxon>
    </lineage>
</organism>
<dbReference type="PANTHER" id="PTHR43280">
    <property type="entry name" value="ARAC-FAMILY TRANSCRIPTIONAL REGULATOR"/>
    <property type="match status" value="1"/>
</dbReference>
<dbReference type="InterPro" id="IPR018060">
    <property type="entry name" value="HTH_AraC"/>
</dbReference>
<dbReference type="AlphaFoldDB" id="A0A369M1W8"/>
<evidence type="ECO:0000256" key="1">
    <source>
        <dbReference type="ARBA" id="ARBA00023015"/>
    </source>
</evidence>
<proteinExistence type="predicted"/>
<dbReference type="SMART" id="SM00342">
    <property type="entry name" value="HTH_ARAC"/>
    <property type="match status" value="1"/>
</dbReference>
<feature type="domain" description="HTH araC/xylS-type" evidence="4">
    <location>
        <begin position="245"/>
        <end position="342"/>
    </location>
</feature>
<evidence type="ECO:0000259" key="4">
    <source>
        <dbReference type="PROSITE" id="PS01124"/>
    </source>
</evidence>
<accession>A0A369M1W8</accession>
<protein>
    <submittedName>
        <fullName evidence="5">AraC family transcriptional regulator</fullName>
    </submittedName>
</protein>
<evidence type="ECO:0000256" key="3">
    <source>
        <dbReference type="ARBA" id="ARBA00023163"/>
    </source>
</evidence>
<evidence type="ECO:0000313" key="5">
    <source>
        <dbReference type="EMBL" id="RDB65630.1"/>
    </source>
</evidence>
<dbReference type="SUPFAM" id="SSF46689">
    <property type="entry name" value="Homeodomain-like"/>
    <property type="match status" value="1"/>
</dbReference>
<dbReference type="GO" id="GO:0043565">
    <property type="term" value="F:sequence-specific DNA binding"/>
    <property type="evidence" value="ECO:0007669"/>
    <property type="project" value="InterPro"/>
</dbReference>
<sequence>MVCFILFESSAESSGARVESSDRARRRAVGRVEDAIGALKLEYPTLDFSYRDFPLGEPGEKMFTWPGPPDEDVMIVVHQCSGVRELFHRHDFFYFNYTYCGSYDSLSQRYDNVVTIREGELYAGQPSAGHALLVHDDADTTIIGMLVKKEAFFRSFLPLLSSDSGFLRFLLDPSTDCFADEFIHFKLEDQCTARALFEMMAVEYANRREDTQDVLKPLALALLMQVARQYADDERADAAPVGTAELMVRYLGEHVDTVTLSALAARFSYHPNYVSTLLRQETGKTFSELLLEQRMDRAAILLKGTDLSVAEVARTLGYLNTSNFHKAFRAHYGMTPRAYCDLACSE</sequence>
<gene>
    <name evidence="5" type="ORF">C1877_05765</name>
</gene>
<dbReference type="PROSITE" id="PS01124">
    <property type="entry name" value="HTH_ARAC_FAMILY_2"/>
    <property type="match status" value="1"/>
</dbReference>
<comment type="caution">
    <text evidence="5">The sequence shown here is derived from an EMBL/GenBank/DDBJ whole genome shotgun (WGS) entry which is preliminary data.</text>
</comment>